<name>A0A1F5VKM4_9BACT</name>
<sequence>MKTKLDELLSNYLRKDKNASKTLSASPLTAENIYKVEDAQSNQQVSDSAVFKSSKLKIWDLDPHKEKAPSVKKEKLEFPEFLEFALKENEKLKNKREGTKIGTIKKTEASKELPIENQKEHSISKSTRNKRQKKAPVPSEKTIVTEVQQKEEKIPEKAIIQEQKSHISTKKIKPISNNSKKTMTAKKSKTQKNVWVQKERSERQESIISLLSEIKQITLLDMCKKHHARIGIRWPESGKWNENPWKVIRNDCRELAKAKKIEMYKDERGKTYLRALDAKKILVQEKPLVAEPSIIPESATLFQRDVTVGASPLANTDLKKSIETLENHLEKLSDEIMEIWKTLAQLQIRRK</sequence>
<reference evidence="2 3" key="1">
    <citation type="journal article" date="2016" name="Nat. Commun.">
        <title>Thousands of microbial genomes shed light on interconnected biogeochemical processes in an aquifer system.</title>
        <authorList>
            <person name="Anantharaman K."/>
            <person name="Brown C.T."/>
            <person name="Hug L.A."/>
            <person name="Sharon I."/>
            <person name="Castelle C.J."/>
            <person name="Probst A.J."/>
            <person name="Thomas B.C."/>
            <person name="Singh A."/>
            <person name="Wilkins M.J."/>
            <person name="Karaoz U."/>
            <person name="Brodie E.L."/>
            <person name="Williams K.H."/>
            <person name="Hubbard S.S."/>
            <person name="Banfield J.F."/>
        </authorList>
    </citation>
    <scope>NUCLEOTIDE SEQUENCE [LARGE SCALE GENOMIC DNA]</scope>
</reference>
<evidence type="ECO:0000313" key="3">
    <source>
        <dbReference type="Proteomes" id="UP000178943"/>
    </source>
</evidence>
<dbReference type="EMBL" id="MFGW01000142">
    <property type="protein sequence ID" value="OGF64009.1"/>
    <property type="molecule type" value="Genomic_DNA"/>
</dbReference>
<feature type="region of interest" description="Disordered" evidence="1">
    <location>
        <begin position="92"/>
        <end position="141"/>
    </location>
</feature>
<feature type="compositionally biased region" description="Basic and acidic residues" evidence="1">
    <location>
        <begin position="92"/>
        <end position="123"/>
    </location>
</feature>
<evidence type="ECO:0000256" key="1">
    <source>
        <dbReference type="SAM" id="MobiDB-lite"/>
    </source>
</evidence>
<organism evidence="2 3">
    <name type="scientific">Candidatus Fischerbacteria bacterium RBG_13_37_8</name>
    <dbReference type="NCBI Taxonomy" id="1817863"/>
    <lineage>
        <taxon>Bacteria</taxon>
        <taxon>Candidatus Fischeribacteriota</taxon>
    </lineage>
</organism>
<evidence type="ECO:0000313" key="2">
    <source>
        <dbReference type="EMBL" id="OGF64009.1"/>
    </source>
</evidence>
<dbReference type="AlphaFoldDB" id="A0A1F5VKM4"/>
<dbReference type="Proteomes" id="UP000178943">
    <property type="component" value="Unassembled WGS sequence"/>
</dbReference>
<comment type="caution">
    <text evidence="2">The sequence shown here is derived from an EMBL/GenBank/DDBJ whole genome shotgun (WGS) entry which is preliminary data.</text>
</comment>
<proteinExistence type="predicted"/>
<accession>A0A1F5VKM4</accession>
<protein>
    <submittedName>
        <fullName evidence="2">Uncharacterized protein</fullName>
    </submittedName>
</protein>
<gene>
    <name evidence="2" type="ORF">A2Y62_22310</name>
</gene>